<keyword evidence="4 7" id="KW-0479">Metal-binding</keyword>
<evidence type="ECO:0000313" key="9">
    <source>
        <dbReference type="Proteomes" id="UP001279642"/>
    </source>
</evidence>
<dbReference type="Pfam" id="PF00459">
    <property type="entry name" value="Inositol_P"/>
    <property type="match status" value="1"/>
</dbReference>
<dbReference type="PRINTS" id="PR01959">
    <property type="entry name" value="SBIMPHPHTASE"/>
</dbReference>
<sequence>MVTRSPLLNVMTRAADKAARGLKRDFGEVEQLQVSQKGPADFVSNADIKAERILREELQKARPAFGFLLEEGGVVAGSDPDHRWIIDPLDGTTNFLHGLPHFAISIALEKSGEIIAGVIYDPIKDEMFCAEKGGGAFLNDRRIRVSGRKSLHESLVGTGIPFRGQGNPDRFAKQLGVMMRETSGVRRWGAAALDLAYVAAGRLDAFWEEDLQAWDMAAGLLLVKEAGGYISDLKGGQTMLDSGAVLATNGLLHAPLQALLTNAA</sequence>
<accession>A0ABU5EAQ5</accession>
<gene>
    <name evidence="8" type="ORF">SMD27_11275</name>
</gene>
<dbReference type="InterPro" id="IPR033942">
    <property type="entry name" value="IMPase"/>
</dbReference>
<evidence type="ECO:0000256" key="3">
    <source>
        <dbReference type="ARBA" id="ARBA00009759"/>
    </source>
</evidence>
<dbReference type="SUPFAM" id="SSF56655">
    <property type="entry name" value="Carbohydrate phosphatase"/>
    <property type="match status" value="1"/>
</dbReference>
<organism evidence="8 9">
    <name type="scientific">Dongia soli</name>
    <dbReference type="NCBI Taxonomy" id="600628"/>
    <lineage>
        <taxon>Bacteria</taxon>
        <taxon>Pseudomonadati</taxon>
        <taxon>Pseudomonadota</taxon>
        <taxon>Alphaproteobacteria</taxon>
        <taxon>Rhodospirillales</taxon>
        <taxon>Dongiaceae</taxon>
        <taxon>Dongia</taxon>
    </lineage>
</organism>
<dbReference type="GO" id="GO:0016787">
    <property type="term" value="F:hydrolase activity"/>
    <property type="evidence" value="ECO:0007669"/>
    <property type="project" value="UniProtKB-KW"/>
</dbReference>
<dbReference type="InterPro" id="IPR022337">
    <property type="entry name" value="Inositol_monophosphatase_SuhB"/>
</dbReference>
<evidence type="ECO:0000256" key="5">
    <source>
        <dbReference type="ARBA" id="ARBA00022801"/>
    </source>
</evidence>
<dbReference type="PRINTS" id="PR00377">
    <property type="entry name" value="IMPHPHTASES"/>
</dbReference>
<dbReference type="RefSeq" id="WP_320508462.1">
    <property type="nucleotide sequence ID" value="NZ_JAXCLW010000002.1"/>
</dbReference>
<dbReference type="PROSITE" id="PS00630">
    <property type="entry name" value="IMP_2"/>
    <property type="match status" value="1"/>
</dbReference>
<dbReference type="EC" id="3.1.3.25" evidence="7"/>
<comment type="caution">
    <text evidence="8">The sequence shown here is derived from an EMBL/GenBank/DDBJ whole genome shotgun (WGS) entry which is preliminary data.</text>
</comment>
<dbReference type="InterPro" id="IPR000760">
    <property type="entry name" value="Inositol_monophosphatase-like"/>
</dbReference>
<protein>
    <recommendedName>
        <fullName evidence="7">Inositol-1-monophosphatase</fullName>
        <ecNumber evidence="7">3.1.3.25</ecNumber>
    </recommendedName>
</protein>
<comment type="similarity">
    <text evidence="3 7">Belongs to the inositol monophosphatase superfamily.</text>
</comment>
<dbReference type="PANTHER" id="PTHR20854">
    <property type="entry name" value="INOSITOL MONOPHOSPHATASE"/>
    <property type="match status" value="1"/>
</dbReference>
<dbReference type="CDD" id="cd01639">
    <property type="entry name" value="IMPase"/>
    <property type="match status" value="1"/>
</dbReference>
<reference evidence="8 9" key="1">
    <citation type="journal article" date="2016" name="Antonie Van Leeuwenhoek">
        <title>Dongia soli sp. nov., isolated from soil from Dokdo, Korea.</title>
        <authorList>
            <person name="Kim D.U."/>
            <person name="Lee H."/>
            <person name="Kim H."/>
            <person name="Kim S.G."/>
            <person name="Ka J.O."/>
        </authorList>
    </citation>
    <scope>NUCLEOTIDE SEQUENCE [LARGE SCALE GENOMIC DNA]</scope>
    <source>
        <strain evidence="8 9">D78</strain>
    </source>
</reference>
<evidence type="ECO:0000256" key="2">
    <source>
        <dbReference type="ARBA" id="ARBA00001946"/>
    </source>
</evidence>
<name>A0ABU5EAQ5_9PROT</name>
<comment type="cofactor">
    <cofactor evidence="2 7">
        <name>Mg(2+)</name>
        <dbReference type="ChEBI" id="CHEBI:18420"/>
    </cofactor>
</comment>
<comment type="catalytic activity">
    <reaction evidence="1 7">
        <text>a myo-inositol phosphate + H2O = myo-inositol + phosphate</text>
        <dbReference type="Rhea" id="RHEA:24056"/>
        <dbReference type="ChEBI" id="CHEBI:15377"/>
        <dbReference type="ChEBI" id="CHEBI:17268"/>
        <dbReference type="ChEBI" id="CHEBI:43474"/>
        <dbReference type="ChEBI" id="CHEBI:84139"/>
        <dbReference type="EC" id="3.1.3.25"/>
    </reaction>
</comment>
<keyword evidence="9" id="KW-1185">Reference proteome</keyword>
<keyword evidence="5 7" id="KW-0378">Hydrolase</keyword>
<evidence type="ECO:0000256" key="7">
    <source>
        <dbReference type="RuleBase" id="RU364068"/>
    </source>
</evidence>
<proteinExistence type="inferred from homology"/>
<dbReference type="EMBL" id="JAXCLW010000002">
    <property type="protein sequence ID" value="MDY0883426.1"/>
    <property type="molecule type" value="Genomic_DNA"/>
</dbReference>
<dbReference type="Gene3D" id="3.30.540.10">
    <property type="entry name" value="Fructose-1,6-Bisphosphatase, subunit A, domain 1"/>
    <property type="match status" value="1"/>
</dbReference>
<dbReference type="Gene3D" id="3.40.190.80">
    <property type="match status" value="1"/>
</dbReference>
<evidence type="ECO:0000313" key="8">
    <source>
        <dbReference type="EMBL" id="MDY0883426.1"/>
    </source>
</evidence>
<evidence type="ECO:0000256" key="4">
    <source>
        <dbReference type="ARBA" id="ARBA00022723"/>
    </source>
</evidence>
<evidence type="ECO:0000256" key="6">
    <source>
        <dbReference type="ARBA" id="ARBA00022842"/>
    </source>
</evidence>
<dbReference type="PANTHER" id="PTHR20854:SF4">
    <property type="entry name" value="INOSITOL-1-MONOPHOSPHATASE-RELATED"/>
    <property type="match status" value="1"/>
</dbReference>
<dbReference type="PROSITE" id="PS00629">
    <property type="entry name" value="IMP_1"/>
    <property type="match status" value="1"/>
</dbReference>
<dbReference type="Proteomes" id="UP001279642">
    <property type="component" value="Unassembled WGS sequence"/>
</dbReference>
<dbReference type="InterPro" id="IPR020550">
    <property type="entry name" value="Inositol_monophosphatase_CS"/>
</dbReference>
<dbReference type="InterPro" id="IPR020583">
    <property type="entry name" value="Inositol_monoP_metal-BS"/>
</dbReference>
<evidence type="ECO:0000256" key="1">
    <source>
        <dbReference type="ARBA" id="ARBA00001033"/>
    </source>
</evidence>
<keyword evidence="6 7" id="KW-0460">Magnesium</keyword>